<dbReference type="STRING" id="667725.A0A0L0GBJ7"/>
<feature type="domain" description="MPN" evidence="2">
    <location>
        <begin position="3"/>
        <end position="135"/>
    </location>
</feature>
<evidence type="ECO:0000313" key="4">
    <source>
        <dbReference type="Proteomes" id="UP000054560"/>
    </source>
</evidence>
<dbReference type="OrthoDB" id="194468at2759"/>
<comment type="similarity">
    <text evidence="1">Belongs to the EMC8/EMC9 family.</text>
</comment>
<gene>
    <name evidence="3" type="ORF">SARC_02229</name>
</gene>
<keyword evidence="4" id="KW-1185">Reference proteome</keyword>
<dbReference type="GeneID" id="25902733"/>
<name>A0A0L0GBJ7_9EUKA</name>
<dbReference type="EMBL" id="KQ241693">
    <property type="protein sequence ID" value="KNC85608.1"/>
    <property type="molecule type" value="Genomic_DNA"/>
</dbReference>
<dbReference type="Pfam" id="PF03665">
    <property type="entry name" value="UPF0172"/>
    <property type="match status" value="1"/>
</dbReference>
<dbReference type="AlphaFoldDB" id="A0A0L0GBJ7"/>
<dbReference type="Gene3D" id="3.40.140.10">
    <property type="entry name" value="Cytidine Deaminase, domain 2"/>
    <property type="match status" value="1"/>
</dbReference>
<dbReference type="eggNOG" id="KOG3289">
    <property type="taxonomic scope" value="Eukaryota"/>
</dbReference>
<dbReference type="PANTHER" id="PTHR12941:SF10">
    <property type="entry name" value="ER MEMBRANE PROTEIN COMPLEX SUBUNIT 8_9 HOMOLOG"/>
    <property type="match status" value="1"/>
</dbReference>
<dbReference type="Proteomes" id="UP000054560">
    <property type="component" value="Unassembled WGS sequence"/>
</dbReference>
<protein>
    <recommendedName>
        <fullName evidence="2">MPN domain-containing protein</fullName>
    </recommendedName>
</protein>
<organism evidence="3 4">
    <name type="scientific">Sphaeroforma arctica JP610</name>
    <dbReference type="NCBI Taxonomy" id="667725"/>
    <lineage>
        <taxon>Eukaryota</taxon>
        <taxon>Ichthyosporea</taxon>
        <taxon>Ichthyophonida</taxon>
        <taxon>Sphaeroforma</taxon>
    </lineage>
</organism>
<reference evidence="3 4" key="1">
    <citation type="submission" date="2011-02" db="EMBL/GenBank/DDBJ databases">
        <title>The Genome Sequence of Sphaeroforma arctica JP610.</title>
        <authorList>
            <consortium name="The Broad Institute Genome Sequencing Platform"/>
            <person name="Russ C."/>
            <person name="Cuomo C."/>
            <person name="Young S.K."/>
            <person name="Zeng Q."/>
            <person name="Gargeya S."/>
            <person name="Alvarado L."/>
            <person name="Berlin A."/>
            <person name="Chapman S.B."/>
            <person name="Chen Z."/>
            <person name="Freedman E."/>
            <person name="Gellesch M."/>
            <person name="Goldberg J."/>
            <person name="Griggs A."/>
            <person name="Gujja S."/>
            <person name="Heilman E."/>
            <person name="Heiman D."/>
            <person name="Howarth C."/>
            <person name="Mehta T."/>
            <person name="Neiman D."/>
            <person name="Pearson M."/>
            <person name="Roberts A."/>
            <person name="Saif S."/>
            <person name="Shea T."/>
            <person name="Shenoy N."/>
            <person name="Sisk P."/>
            <person name="Stolte C."/>
            <person name="Sykes S."/>
            <person name="White J."/>
            <person name="Yandava C."/>
            <person name="Burger G."/>
            <person name="Gray M.W."/>
            <person name="Holland P.W.H."/>
            <person name="King N."/>
            <person name="Lang F.B.F."/>
            <person name="Roger A.J."/>
            <person name="Ruiz-Trillo I."/>
            <person name="Haas B."/>
            <person name="Nusbaum C."/>
            <person name="Birren B."/>
        </authorList>
    </citation>
    <scope>NUCLEOTIDE SEQUENCE [LARGE SCALE GENOMIC DNA]</scope>
    <source>
        <strain evidence="3 4">JP610</strain>
    </source>
</reference>
<evidence type="ECO:0000313" key="3">
    <source>
        <dbReference type="EMBL" id="KNC85608.1"/>
    </source>
</evidence>
<accession>A0A0L0GBJ7</accession>
<evidence type="ECO:0000259" key="2">
    <source>
        <dbReference type="PROSITE" id="PS50249"/>
    </source>
</evidence>
<dbReference type="GO" id="GO:0072546">
    <property type="term" value="C:EMC complex"/>
    <property type="evidence" value="ECO:0007669"/>
    <property type="project" value="InterPro"/>
</dbReference>
<proteinExistence type="inferred from homology"/>
<dbReference type="PROSITE" id="PS50249">
    <property type="entry name" value="MPN"/>
    <property type="match status" value="1"/>
</dbReference>
<dbReference type="RefSeq" id="XP_014159510.1">
    <property type="nucleotide sequence ID" value="XM_014304035.1"/>
</dbReference>
<dbReference type="InterPro" id="IPR037518">
    <property type="entry name" value="MPN"/>
</dbReference>
<sequence length="135" mass="14527">MLYQVEKKAHAKMVLHALKNAHTAVNGVLIGTSTADKVTVADAIPLFHTRLMLPAMAEVALAQSAAYSDEKGLEIVGYYHGDESVGKNGTLSMPTDNTNATVIANKIHDKCRSACVLMLNNANFKAPFDSVLQKE</sequence>
<dbReference type="InterPro" id="IPR005366">
    <property type="entry name" value="EMC8/9"/>
</dbReference>
<evidence type="ECO:0000256" key="1">
    <source>
        <dbReference type="ARBA" id="ARBA00007461"/>
    </source>
</evidence>
<dbReference type="PANTHER" id="PTHR12941">
    <property type="entry name" value="ER MEMBRANE PROTEIN COMPLEX"/>
    <property type="match status" value="1"/>
</dbReference>